<evidence type="ECO:0000313" key="1">
    <source>
        <dbReference type="EMBL" id="AMW36193.1"/>
    </source>
</evidence>
<keyword evidence="2" id="KW-1185">Reference proteome</keyword>
<reference evidence="1 2" key="1">
    <citation type="submission" date="2015-11" db="EMBL/GenBank/DDBJ databases">
        <title>Bacteriophages of Xanthomonas arboricola pv. juglandis: Characterization of two phages.</title>
        <authorList>
            <person name="Domotor D."/>
            <person name="Frank T."/>
            <person name="Rakhely G."/>
            <person name="Doffkay Z."/>
            <person name="Schneider G."/>
            <person name="Kovacs T."/>
        </authorList>
    </citation>
    <scope>NUCLEOTIDE SEQUENCE [LARGE SCALE GENOMIC DNA]</scope>
</reference>
<sequence length="42" mass="4758">MKQEKTPMFNFLKAYALPIVLAILQAKLAKQQSETIKPAPKE</sequence>
<name>A0A1I9L2K6_9CAUD</name>
<dbReference type="Proteomes" id="UP000225190">
    <property type="component" value="Segment"/>
</dbReference>
<protein>
    <submittedName>
        <fullName evidence="1">Uncharacterized protein</fullName>
    </submittedName>
</protein>
<dbReference type="EMBL" id="KU197014">
    <property type="protein sequence ID" value="AMW36193.1"/>
    <property type="molecule type" value="Genomic_DNA"/>
</dbReference>
<organism evidence="1 2">
    <name type="scientific">Xanthomonas phage XAJ2</name>
    <dbReference type="NCBI Taxonomy" id="1775249"/>
    <lineage>
        <taxon>Viruses</taxon>
        <taxon>Duplodnaviria</taxon>
        <taxon>Heunggongvirae</taxon>
        <taxon>Uroviricota</taxon>
        <taxon>Caudoviricetes</taxon>
        <taxon>Caudoviricetes incertae sedis</taxon>
        <taxon>Xajduovirus</taxon>
        <taxon>Xajduovirus XAJ2</taxon>
    </lineage>
</organism>
<proteinExistence type="predicted"/>
<evidence type="ECO:0000313" key="2">
    <source>
        <dbReference type="Proteomes" id="UP000225190"/>
    </source>
</evidence>
<accession>A0A1I9L2K6</accession>